<keyword evidence="6 11" id="KW-0862">Zinc</keyword>
<evidence type="ECO:0000259" key="14">
    <source>
        <dbReference type="Pfam" id="PF20512"/>
    </source>
</evidence>
<name>A0A8S9ZYJ3_9BILA</name>
<comment type="pathway">
    <text evidence="2 12">Nucleotide-sugar biosynthesis; GDP-alpha-D-mannose biosynthesis; alpha-D-mannose 1-phosphate from D-fructose 6-phosphate: step 1/2.</text>
</comment>
<dbReference type="Proteomes" id="UP000605970">
    <property type="component" value="Unassembled WGS sequence"/>
</dbReference>
<dbReference type="PIRSF" id="PIRSF001480">
    <property type="entry name" value="Mannose-6-phosphate_isomerase"/>
    <property type="match status" value="1"/>
</dbReference>
<dbReference type="OrthoDB" id="6605218at2759"/>
<evidence type="ECO:0000256" key="9">
    <source>
        <dbReference type="ARBA" id="ARBA00030762"/>
    </source>
</evidence>
<dbReference type="GO" id="GO:0005829">
    <property type="term" value="C:cytosol"/>
    <property type="evidence" value="ECO:0007669"/>
    <property type="project" value="TreeGrafter"/>
</dbReference>
<dbReference type="GO" id="GO:0005975">
    <property type="term" value="P:carbohydrate metabolic process"/>
    <property type="evidence" value="ECO:0007669"/>
    <property type="project" value="InterPro"/>
</dbReference>
<feature type="binding site" evidence="11">
    <location>
        <position position="93"/>
    </location>
    <ligand>
        <name>Zn(2+)</name>
        <dbReference type="ChEBI" id="CHEBI:29105"/>
    </ligand>
</feature>
<dbReference type="PANTHER" id="PTHR10309:SF0">
    <property type="entry name" value="MANNOSE-6-PHOSPHATE ISOMERASE"/>
    <property type="match status" value="1"/>
</dbReference>
<dbReference type="PROSITE" id="PS00966">
    <property type="entry name" value="PMI_I_2"/>
    <property type="match status" value="1"/>
</dbReference>
<evidence type="ECO:0000256" key="11">
    <source>
        <dbReference type="PIRSR" id="PIRSR001480-2"/>
    </source>
</evidence>
<evidence type="ECO:0000313" key="16">
    <source>
        <dbReference type="Proteomes" id="UP000605970"/>
    </source>
</evidence>
<feature type="binding site" evidence="11">
    <location>
        <position position="252"/>
    </location>
    <ligand>
        <name>Zn(2+)</name>
        <dbReference type="ChEBI" id="CHEBI:29105"/>
    </ligand>
</feature>
<dbReference type="Pfam" id="PF20511">
    <property type="entry name" value="PMI_typeI_cat"/>
    <property type="match status" value="1"/>
</dbReference>
<dbReference type="Gene3D" id="2.60.120.10">
    <property type="entry name" value="Jelly Rolls"/>
    <property type="match status" value="2"/>
</dbReference>
<organism evidence="15 16">
    <name type="scientific">Meloidogyne graminicola</name>
    <dbReference type="NCBI Taxonomy" id="189291"/>
    <lineage>
        <taxon>Eukaryota</taxon>
        <taxon>Metazoa</taxon>
        <taxon>Ecdysozoa</taxon>
        <taxon>Nematoda</taxon>
        <taxon>Chromadorea</taxon>
        <taxon>Rhabditida</taxon>
        <taxon>Tylenchina</taxon>
        <taxon>Tylenchomorpha</taxon>
        <taxon>Tylenchoidea</taxon>
        <taxon>Meloidogynidae</taxon>
        <taxon>Meloidogyninae</taxon>
        <taxon>Meloidogyne</taxon>
    </lineage>
</organism>
<comment type="cofactor">
    <cofactor evidence="11">
        <name>Zn(2+)</name>
        <dbReference type="ChEBI" id="CHEBI:29105"/>
    </cofactor>
    <text evidence="11">Binds 1 zinc ion per subunit.</text>
</comment>
<feature type="domain" description="Phosphomannose isomerase type I helical insertion" evidence="14">
    <location>
        <begin position="161"/>
        <end position="233"/>
    </location>
</feature>
<dbReference type="Pfam" id="PF20512">
    <property type="entry name" value="PMI_typeI_hel"/>
    <property type="match status" value="1"/>
</dbReference>
<reference evidence="15" key="1">
    <citation type="journal article" date="2020" name="Ecol. Evol.">
        <title>Genome structure and content of the rice root-knot nematode (Meloidogyne graminicola).</title>
        <authorList>
            <person name="Phan N.T."/>
            <person name="Danchin E.G.J."/>
            <person name="Klopp C."/>
            <person name="Perfus-Barbeoch L."/>
            <person name="Kozlowski D.K."/>
            <person name="Koutsovoulos G.D."/>
            <person name="Lopez-Roques C."/>
            <person name="Bouchez O."/>
            <person name="Zahm M."/>
            <person name="Besnard G."/>
            <person name="Bellafiore S."/>
        </authorList>
    </citation>
    <scope>NUCLEOTIDE SEQUENCE</scope>
    <source>
        <strain evidence="15">VN-18</strain>
    </source>
</reference>
<dbReference type="SUPFAM" id="SSF51182">
    <property type="entry name" value="RmlC-like cupins"/>
    <property type="match status" value="1"/>
</dbReference>
<gene>
    <name evidence="15" type="ORF">Mgra_00001653</name>
</gene>
<dbReference type="PROSITE" id="PS00965">
    <property type="entry name" value="PMI_I_1"/>
    <property type="match status" value="1"/>
</dbReference>
<dbReference type="GO" id="GO:0008270">
    <property type="term" value="F:zinc ion binding"/>
    <property type="evidence" value="ECO:0007669"/>
    <property type="project" value="InterPro"/>
</dbReference>
<dbReference type="InterPro" id="IPR046458">
    <property type="entry name" value="PMI_typeI_hel"/>
</dbReference>
<feature type="binding site" evidence="11">
    <location>
        <position position="95"/>
    </location>
    <ligand>
        <name>Zn(2+)</name>
        <dbReference type="ChEBI" id="CHEBI:29105"/>
    </ligand>
</feature>
<dbReference type="EMBL" id="JABEBT010000009">
    <property type="protein sequence ID" value="KAF7638844.1"/>
    <property type="molecule type" value="Genomic_DNA"/>
</dbReference>
<feature type="binding site" evidence="11">
    <location>
        <position position="120"/>
    </location>
    <ligand>
        <name>Zn(2+)</name>
        <dbReference type="ChEBI" id="CHEBI:29105"/>
    </ligand>
</feature>
<evidence type="ECO:0000313" key="15">
    <source>
        <dbReference type="EMBL" id="KAF7638844.1"/>
    </source>
</evidence>
<dbReference type="InterPro" id="IPR016305">
    <property type="entry name" value="Mannose-6-P_Isomerase"/>
</dbReference>
<dbReference type="AlphaFoldDB" id="A0A8S9ZYJ3"/>
<evidence type="ECO:0000256" key="2">
    <source>
        <dbReference type="ARBA" id="ARBA00004666"/>
    </source>
</evidence>
<protein>
    <recommendedName>
        <fullName evidence="4">mannose-6-phosphate isomerase</fullName>
        <ecNumber evidence="4">5.3.1.8</ecNumber>
    </recommendedName>
    <alternativeName>
        <fullName evidence="8">Phosphohexomutase</fullName>
    </alternativeName>
    <alternativeName>
        <fullName evidence="9">Phosphomannose isomerase</fullName>
    </alternativeName>
</protein>
<evidence type="ECO:0000256" key="4">
    <source>
        <dbReference type="ARBA" id="ARBA00011956"/>
    </source>
</evidence>
<feature type="domain" description="Phosphomannose isomerase type I catalytic" evidence="13">
    <location>
        <begin position="2"/>
        <end position="136"/>
    </location>
</feature>
<dbReference type="InterPro" id="IPR001250">
    <property type="entry name" value="Man6P_Isoase-1"/>
</dbReference>
<evidence type="ECO:0000256" key="5">
    <source>
        <dbReference type="ARBA" id="ARBA00022723"/>
    </source>
</evidence>
<dbReference type="NCBIfam" id="TIGR00218">
    <property type="entry name" value="manA"/>
    <property type="match status" value="1"/>
</dbReference>
<evidence type="ECO:0000256" key="12">
    <source>
        <dbReference type="RuleBase" id="RU004248"/>
    </source>
</evidence>
<feature type="active site" evidence="10">
    <location>
        <position position="271"/>
    </location>
</feature>
<dbReference type="PRINTS" id="PR00714">
    <property type="entry name" value="MAN6PISMRASE"/>
</dbReference>
<dbReference type="InterPro" id="IPR018050">
    <property type="entry name" value="Pmannose_isomerase-type1_CS"/>
</dbReference>
<keyword evidence="16" id="KW-1185">Reference proteome</keyword>
<accession>A0A8S9ZYJ3</accession>
<evidence type="ECO:0000256" key="3">
    <source>
        <dbReference type="ARBA" id="ARBA00010772"/>
    </source>
</evidence>
<dbReference type="CDD" id="cd07011">
    <property type="entry name" value="cupin_PMI_type_I_N"/>
    <property type="match status" value="1"/>
</dbReference>
<evidence type="ECO:0000256" key="6">
    <source>
        <dbReference type="ARBA" id="ARBA00022833"/>
    </source>
</evidence>
<dbReference type="InterPro" id="IPR046457">
    <property type="entry name" value="PMI_typeI_cat"/>
</dbReference>
<proteinExistence type="inferred from homology"/>
<comment type="similarity">
    <text evidence="3">Belongs to the mannose-6-phosphate isomerase type 1 family.</text>
</comment>
<dbReference type="GO" id="GO:0009298">
    <property type="term" value="P:GDP-mannose biosynthetic process"/>
    <property type="evidence" value="ECO:0007669"/>
    <property type="project" value="InterPro"/>
</dbReference>
<keyword evidence="5 11" id="KW-0479">Metal-binding</keyword>
<dbReference type="InterPro" id="IPR014710">
    <property type="entry name" value="RmlC-like_jellyroll"/>
</dbReference>
<evidence type="ECO:0000256" key="10">
    <source>
        <dbReference type="PIRSR" id="PIRSR001480-1"/>
    </source>
</evidence>
<keyword evidence="7 15" id="KW-0413">Isomerase</keyword>
<dbReference type="InterPro" id="IPR011051">
    <property type="entry name" value="RmlC_Cupin_sf"/>
</dbReference>
<evidence type="ECO:0000259" key="13">
    <source>
        <dbReference type="Pfam" id="PF20511"/>
    </source>
</evidence>
<evidence type="ECO:0000256" key="8">
    <source>
        <dbReference type="ARBA" id="ARBA00029741"/>
    </source>
</evidence>
<comment type="catalytic activity">
    <reaction evidence="1">
        <text>D-mannose 6-phosphate = D-fructose 6-phosphate</text>
        <dbReference type="Rhea" id="RHEA:12356"/>
        <dbReference type="ChEBI" id="CHEBI:58735"/>
        <dbReference type="ChEBI" id="CHEBI:61527"/>
        <dbReference type="EC" id="5.3.1.8"/>
    </reaction>
</comment>
<dbReference type="PANTHER" id="PTHR10309">
    <property type="entry name" value="MANNOSE-6-PHOSPHATE ISOMERASE"/>
    <property type="match status" value="1"/>
</dbReference>
<dbReference type="Gene3D" id="1.10.441.10">
    <property type="entry name" value="Phosphomannose Isomerase, domain 2"/>
    <property type="match status" value="1"/>
</dbReference>
<sequence length="389" mass="44468">MKRLECKIQNYKWGKKGITGIVAQLSKQVIEEDESYAELWMGTHKNGPSKIENEQITLAEYFEKNPNVLGQYEKKGLNFLFKVLSVGTSLSVQSHPTKDQAIYLHSKDPKNYPDDNHKPEMAIAITDFELLCGFRKPEEILLNLLLNKEIIEIIGDKQITQSLMENDEQKCKDALKNIFTKIWFLSEDKIKDVLNKILSRIFLKEERTNIDDLIMRLNDQYPDDIGIIAPLFLNYFTLKPGEATFLGPNEPHAYLYGDCVECMALSDNTIRAGLTPKFKDIKTLCDNLTYKMSDPPIFLPKILSNGIVEYAPPVEEFAVHKLDDKVSILPSIPAASIMIIIRGEAILLLKNDKKEEIKEGNVLFIPQLFEGKIEEKSKDFLAFRAFTPF</sequence>
<dbReference type="GO" id="GO:0004476">
    <property type="term" value="F:mannose-6-phosphate isomerase activity"/>
    <property type="evidence" value="ECO:0007669"/>
    <property type="project" value="UniProtKB-EC"/>
</dbReference>
<dbReference type="EC" id="5.3.1.8" evidence="4"/>
<evidence type="ECO:0000256" key="1">
    <source>
        <dbReference type="ARBA" id="ARBA00000757"/>
    </source>
</evidence>
<comment type="caution">
    <text evidence="15">The sequence shown here is derived from an EMBL/GenBank/DDBJ whole genome shotgun (WGS) entry which is preliminary data.</text>
</comment>
<evidence type="ECO:0000256" key="7">
    <source>
        <dbReference type="ARBA" id="ARBA00023235"/>
    </source>
</evidence>